<feature type="compositionally biased region" description="Low complexity" evidence="1">
    <location>
        <begin position="99"/>
        <end position="113"/>
    </location>
</feature>
<keyword evidence="3" id="KW-1185">Reference proteome</keyword>
<dbReference type="RefSeq" id="XP_001031875.1">
    <property type="nucleotide sequence ID" value="XM_001031875.2"/>
</dbReference>
<gene>
    <name evidence="2" type="ORF">TTHERM_00721430</name>
</gene>
<dbReference type="HOGENOM" id="CLU_326409_0_0_1"/>
<name>Q22G14_TETTS</name>
<sequence>MIQQNQLQIQNYLDGDSLNFEQTKIWVKQQMLINKSPTPKRINRSQEFKNMKELASHPLIQNYCNQKRNFSQANLQRCTSIVSLNHIDEPQLSQVFQKPTQNQAQQQNSLQRQITNKSNHENQESKNKDIINISSKIQNKQLSIEKQTNQEDKSTINIHVQKLKQQKIQKFGSILRGLVSKKLSRQTNNNNITVVEQAQDNSNNFTKINSQKIISRPVSAININNTIKRNSAISPMSRMVINNNSISQNNTSFKNENSFILNLKIQSPNNQLNINQESLTSVNNGETPQSRKNSFQKLVIRPSSCKNAKISQYSTLNQSISLTQQSDQLQLKSQEDKLMLQIKLKDSSPNNMKTSQIGYSTPQNQQNSLVNKLNTTQSHKFLFYKSQNLNQTTQNDQNLLQNFQNQTFKKKLLDIHSVKETEEDTVQIQQKEKTQNVIKPEKIIQPKQGNMKFLQKLIQKIGSKVQDEKIVSKVQQDKQDKDQLIKIKSTQSIEIKKDNCDNLINERNQSIHSSAENLTFFSTAVQSNLISQKHSFHNSQVANTNSNISQIINSSPLYNSNQNLLFKRQQSLIQNKQQKSSSPKKVTSQLISSDLNSMFEKNFINNDNLSNENNMNIGKMHEQYREFSPIQKQRKLSIRQFQPENLLETIKNDNQSIVLSQNPAQQVSQSNRKLTLEDASTIIRNNSYSKISLEQKEEIANNHSRDNSIENQHLLNKNKHYKLNRISEEVSLQQKQSLSTEKFSKIHLKSSQSSTNLEISKADSKNYIKQRTLDQQKSSQNPNLSNLKLKKYGSMADLNTCQNKENETDATSQNDQKQFDLLKKEIMKNVIQDQKIQTLEQNIVIENSQQFQKLNSFQRKIVNKQYLDFLKNFKQFQKGIVKY</sequence>
<protein>
    <submittedName>
        <fullName evidence="2">Uncharacterized protein</fullName>
    </submittedName>
</protein>
<dbReference type="KEGG" id="tet:TTHERM_00721430"/>
<evidence type="ECO:0000313" key="2">
    <source>
        <dbReference type="EMBL" id="EAR84212.1"/>
    </source>
</evidence>
<dbReference type="EMBL" id="GG662576">
    <property type="protein sequence ID" value="EAR84212.1"/>
    <property type="molecule type" value="Genomic_DNA"/>
</dbReference>
<dbReference type="InParanoid" id="Q22G14"/>
<accession>Q22G14</accession>
<dbReference type="GeneID" id="7841074"/>
<evidence type="ECO:0000256" key="1">
    <source>
        <dbReference type="SAM" id="MobiDB-lite"/>
    </source>
</evidence>
<dbReference type="Proteomes" id="UP000009168">
    <property type="component" value="Unassembled WGS sequence"/>
</dbReference>
<proteinExistence type="predicted"/>
<organism evidence="2 3">
    <name type="scientific">Tetrahymena thermophila (strain SB210)</name>
    <dbReference type="NCBI Taxonomy" id="312017"/>
    <lineage>
        <taxon>Eukaryota</taxon>
        <taxon>Sar</taxon>
        <taxon>Alveolata</taxon>
        <taxon>Ciliophora</taxon>
        <taxon>Intramacronucleata</taxon>
        <taxon>Oligohymenophorea</taxon>
        <taxon>Hymenostomatida</taxon>
        <taxon>Tetrahymenina</taxon>
        <taxon>Tetrahymenidae</taxon>
        <taxon>Tetrahymena</taxon>
    </lineage>
</organism>
<feature type="region of interest" description="Disordered" evidence="1">
    <location>
        <begin position="99"/>
        <end position="126"/>
    </location>
</feature>
<dbReference type="OMA" id="FTWHESG"/>
<reference evidence="3" key="1">
    <citation type="journal article" date="2006" name="PLoS Biol.">
        <title>Macronuclear genome sequence of the ciliate Tetrahymena thermophila, a model eukaryote.</title>
        <authorList>
            <person name="Eisen J.A."/>
            <person name="Coyne R.S."/>
            <person name="Wu M."/>
            <person name="Wu D."/>
            <person name="Thiagarajan M."/>
            <person name="Wortman J.R."/>
            <person name="Badger J.H."/>
            <person name="Ren Q."/>
            <person name="Amedeo P."/>
            <person name="Jones K.M."/>
            <person name="Tallon L.J."/>
            <person name="Delcher A.L."/>
            <person name="Salzberg S.L."/>
            <person name="Silva J.C."/>
            <person name="Haas B.J."/>
            <person name="Majoros W.H."/>
            <person name="Farzad M."/>
            <person name="Carlton J.M."/>
            <person name="Smith R.K. Jr."/>
            <person name="Garg J."/>
            <person name="Pearlman R.E."/>
            <person name="Karrer K.M."/>
            <person name="Sun L."/>
            <person name="Manning G."/>
            <person name="Elde N.C."/>
            <person name="Turkewitz A.P."/>
            <person name="Asai D.J."/>
            <person name="Wilkes D.E."/>
            <person name="Wang Y."/>
            <person name="Cai H."/>
            <person name="Collins K."/>
            <person name="Stewart B.A."/>
            <person name="Lee S.R."/>
            <person name="Wilamowska K."/>
            <person name="Weinberg Z."/>
            <person name="Ruzzo W.L."/>
            <person name="Wloga D."/>
            <person name="Gaertig J."/>
            <person name="Frankel J."/>
            <person name="Tsao C.-C."/>
            <person name="Gorovsky M.A."/>
            <person name="Keeling P.J."/>
            <person name="Waller R.F."/>
            <person name="Patron N.J."/>
            <person name="Cherry J.M."/>
            <person name="Stover N.A."/>
            <person name="Krieger C.J."/>
            <person name="del Toro C."/>
            <person name="Ryder H.F."/>
            <person name="Williamson S.C."/>
            <person name="Barbeau R.A."/>
            <person name="Hamilton E.P."/>
            <person name="Orias E."/>
        </authorList>
    </citation>
    <scope>NUCLEOTIDE SEQUENCE [LARGE SCALE GENOMIC DNA]</scope>
    <source>
        <strain evidence="3">SB210</strain>
    </source>
</reference>
<evidence type="ECO:0000313" key="3">
    <source>
        <dbReference type="Proteomes" id="UP000009168"/>
    </source>
</evidence>
<dbReference type="AlphaFoldDB" id="Q22G14"/>